<name>A0A1H3DNR2_9RHOB</name>
<protein>
    <submittedName>
        <fullName evidence="2">Glutathione S-transferase</fullName>
    </submittedName>
</protein>
<dbReference type="EMBL" id="FNMZ01000008">
    <property type="protein sequence ID" value="SDX67997.1"/>
    <property type="molecule type" value="Genomic_DNA"/>
</dbReference>
<dbReference type="InterPro" id="IPR004045">
    <property type="entry name" value="Glutathione_S-Trfase_N"/>
</dbReference>
<dbReference type="GO" id="GO:0016740">
    <property type="term" value="F:transferase activity"/>
    <property type="evidence" value="ECO:0007669"/>
    <property type="project" value="UniProtKB-KW"/>
</dbReference>
<dbReference type="Gene3D" id="1.20.1050.10">
    <property type="match status" value="1"/>
</dbReference>
<sequence length="335" mass="36832">MTLELLGAPGSPYTRKMLALLRYRRIPYAVRWGSHRQPSPGLPDPKVKLLPTVYFPTADGLEAVTDSTPILRRLEAEHDGRSALPADPALAFFDALIEDYADEWLTKPMFHFRWAHEADARNAGPLLAFWQDTTLSDAEGERISSELTRRQIDRLHVVGSNPETAETIERSFERLVDLLDRRLSVQGFVLGARPAASDFAIFGQLTQLGVVEPTSAAILGARSGRLRAWIDRVEDLSGLAPAPDGWLSDLSALRPLLSEIGRTYAPFLLANAAAVTEGAAEVRAEIDGRPWVQPPFPYQAKCLATLREAHRSLPPASRDAADAAMDGTGCETLFR</sequence>
<dbReference type="Pfam" id="PF13417">
    <property type="entry name" value="GST_N_3"/>
    <property type="match status" value="1"/>
</dbReference>
<dbReference type="OrthoDB" id="7054557at2"/>
<dbReference type="STRING" id="356660.SAMN05444336_10885"/>
<dbReference type="InterPro" id="IPR036249">
    <property type="entry name" value="Thioredoxin-like_sf"/>
</dbReference>
<organism evidence="2 3">
    <name type="scientific">Albimonas donghaensis</name>
    <dbReference type="NCBI Taxonomy" id="356660"/>
    <lineage>
        <taxon>Bacteria</taxon>
        <taxon>Pseudomonadati</taxon>
        <taxon>Pseudomonadota</taxon>
        <taxon>Alphaproteobacteria</taxon>
        <taxon>Rhodobacterales</taxon>
        <taxon>Paracoccaceae</taxon>
        <taxon>Albimonas</taxon>
    </lineage>
</organism>
<reference evidence="2 3" key="1">
    <citation type="submission" date="2016-10" db="EMBL/GenBank/DDBJ databases">
        <authorList>
            <person name="de Groot N.N."/>
        </authorList>
    </citation>
    <scope>NUCLEOTIDE SEQUENCE [LARGE SCALE GENOMIC DNA]</scope>
    <source>
        <strain evidence="2 3">DSM 17890</strain>
    </source>
</reference>
<dbReference type="SUPFAM" id="SSF52833">
    <property type="entry name" value="Thioredoxin-like"/>
    <property type="match status" value="1"/>
</dbReference>
<dbReference type="Proteomes" id="UP000199118">
    <property type="component" value="Unassembled WGS sequence"/>
</dbReference>
<dbReference type="RefSeq" id="WP_092684186.1">
    <property type="nucleotide sequence ID" value="NZ_FNMZ01000008.1"/>
</dbReference>
<dbReference type="AlphaFoldDB" id="A0A1H3DNR2"/>
<gene>
    <name evidence="2" type="ORF">SAMN05444336_10885</name>
</gene>
<evidence type="ECO:0000313" key="2">
    <source>
        <dbReference type="EMBL" id="SDX67997.1"/>
    </source>
</evidence>
<evidence type="ECO:0000313" key="3">
    <source>
        <dbReference type="Proteomes" id="UP000199118"/>
    </source>
</evidence>
<keyword evidence="2" id="KW-0808">Transferase</keyword>
<accession>A0A1H3DNR2</accession>
<dbReference type="InterPro" id="IPR036282">
    <property type="entry name" value="Glutathione-S-Trfase_C_sf"/>
</dbReference>
<dbReference type="SUPFAM" id="SSF47616">
    <property type="entry name" value="GST C-terminal domain-like"/>
    <property type="match status" value="1"/>
</dbReference>
<keyword evidence="3" id="KW-1185">Reference proteome</keyword>
<evidence type="ECO:0000259" key="1">
    <source>
        <dbReference type="Pfam" id="PF13417"/>
    </source>
</evidence>
<dbReference type="Gene3D" id="3.40.30.10">
    <property type="entry name" value="Glutaredoxin"/>
    <property type="match status" value="1"/>
</dbReference>
<dbReference type="Pfam" id="PF13410">
    <property type="entry name" value="GST_C_2"/>
    <property type="match status" value="1"/>
</dbReference>
<feature type="domain" description="GST N-terminal" evidence="1">
    <location>
        <begin position="5"/>
        <end position="81"/>
    </location>
</feature>
<proteinExistence type="predicted"/>